<accession>A0A1Q9F6F4</accession>
<organism evidence="2 3">
    <name type="scientific">Symbiodinium microadriaticum</name>
    <name type="common">Dinoflagellate</name>
    <name type="synonym">Zooxanthella microadriatica</name>
    <dbReference type="NCBI Taxonomy" id="2951"/>
    <lineage>
        <taxon>Eukaryota</taxon>
        <taxon>Sar</taxon>
        <taxon>Alveolata</taxon>
        <taxon>Dinophyceae</taxon>
        <taxon>Suessiales</taxon>
        <taxon>Symbiodiniaceae</taxon>
        <taxon>Symbiodinium</taxon>
    </lineage>
</organism>
<dbReference type="Proteomes" id="UP000186817">
    <property type="component" value="Unassembled WGS sequence"/>
</dbReference>
<evidence type="ECO:0000256" key="1">
    <source>
        <dbReference type="SAM" id="Phobius"/>
    </source>
</evidence>
<evidence type="ECO:0000313" key="2">
    <source>
        <dbReference type="EMBL" id="OLQ15212.1"/>
    </source>
</evidence>
<sequence length="68" mass="7718">MQKHDLLQIPGKKEPDMKHLTRMILMTIMSSWTILVIVKKSKMMITVLVPLAIFMTTTYHDDAGSSDG</sequence>
<dbReference type="EMBL" id="LSRX01000005">
    <property type="protein sequence ID" value="OLQ15212.1"/>
    <property type="molecule type" value="Genomic_DNA"/>
</dbReference>
<dbReference type="AlphaFoldDB" id="A0A1Q9F6F4"/>
<name>A0A1Q9F6F4_SYMMI</name>
<proteinExistence type="predicted"/>
<keyword evidence="1" id="KW-0812">Transmembrane</keyword>
<keyword evidence="1" id="KW-0472">Membrane</keyword>
<evidence type="ECO:0000313" key="3">
    <source>
        <dbReference type="Proteomes" id="UP000186817"/>
    </source>
</evidence>
<feature type="transmembrane region" description="Helical" evidence="1">
    <location>
        <begin position="20"/>
        <end position="38"/>
    </location>
</feature>
<keyword evidence="3" id="KW-1185">Reference proteome</keyword>
<reference evidence="2 3" key="1">
    <citation type="submission" date="2016-02" db="EMBL/GenBank/DDBJ databases">
        <title>Genome analysis of coral dinoflagellate symbionts highlights evolutionary adaptations to a symbiotic lifestyle.</title>
        <authorList>
            <person name="Aranda M."/>
            <person name="Li Y."/>
            <person name="Liew Y.J."/>
            <person name="Baumgarten S."/>
            <person name="Simakov O."/>
            <person name="Wilson M."/>
            <person name="Piel J."/>
            <person name="Ashoor H."/>
            <person name="Bougouffa S."/>
            <person name="Bajic V.B."/>
            <person name="Ryu T."/>
            <person name="Ravasi T."/>
            <person name="Bayer T."/>
            <person name="Micklem G."/>
            <person name="Kim H."/>
            <person name="Bhak J."/>
            <person name="Lajeunesse T.C."/>
            <person name="Voolstra C.R."/>
        </authorList>
    </citation>
    <scope>NUCLEOTIDE SEQUENCE [LARGE SCALE GENOMIC DNA]</scope>
    <source>
        <strain evidence="2 3">CCMP2467</strain>
    </source>
</reference>
<keyword evidence="1" id="KW-1133">Transmembrane helix</keyword>
<comment type="caution">
    <text evidence="2">The sequence shown here is derived from an EMBL/GenBank/DDBJ whole genome shotgun (WGS) entry which is preliminary data.</text>
</comment>
<dbReference type="OrthoDB" id="10291759at2759"/>
<gene>
    <name evidence="2" type="ORF">AK812_SmicGene553</name>
</gene>
<protein>
    <submittedName>
        <fullName evidence="2">Uncharacterized protein</fullName>
    </submittedName>
</protein>